<dbReference type="Pfam" id="PF14313">
    <property type="entry name" value="Soyouz_module"/>
    <property type="match status" value="1"/>
</dbReference>
<organism evidence="8">
    <name type="scientific">Simian virus 41</name>
    <name type="common">SV41</name>
    <dbReference type="NCBI Taxonomy" id="3052561"/>
    <lineage>
        <taxon>Viruses</taxon>
        <taxon>Riboviria</taxon>
        <taxon>Orthornavirae</taxon>
        <taxon>Negarnaviricota</taxon>
        <taxon>Haploviricotina</taxon>
        <taxon>Monjiviricetes</taxon>
        <taxon>Mononegavirales</taxon>
        <taxon>Paramyxoviridae</taxon>
        <taxon>Rubulavirinae</taxon>
        <taxon>Orthorubulavirus</taxon>
    </lineage>
</organism>
<dbReference type="Gene3D" id="1.10.8.10">
    <property type="entry name" value="DNA helicase RuvA subunit, C-terminal domain"/>
    <property type="match status" value="1"/>
</dbReference>
<dbReference type="InterPro" id="IPR004897">
    <property type="entry name" value="P/V_Pprotein_paramyxoviral"/>
</dbReference>
<evidence type="ECO:0000256" key="4">
    <source>
        <dbReference type="ARBA" id="ARBA00022553"/>
    </source>
</evidence>
<dbReference type="OrthoDB" id="9580at10239"/>
<accession>Q5KU50</accession>
<dbReference type="Proteomes" id="UP000108270">
    <property type="component" value="Segment"/>
</dbReference>
<feature type="region of interest" description="Disordered" evidence="6">
    <location>
        <begin position="143"/>
        <end position="183"/>
    </location>
</feature>
<dbReference type="Gene3D" id="1.20.5.300">
    <property type="match status" value="1"/>
</dbReference>
<feature type="compositionally biased region" description="Polar residues" evidence="6">
    <location>
        <begin position="143"/>
        <end position="157"/>
    </location>
</feature>
<reference evidence="8" key="1">
    <citation type="journal article" date="1992" name="J. Gen. Virol.">
        <title>Nucleotide sequence analysis of the simian virus 41 gene encoding the large (L) protein and construction of a phylogenetic tree for the L proteins of paramyxoviruses.</title>
        <authorList>
            <person name="Ogawa M."/>
            <person name="Mutsuga N."/>
            <person name="Tsurudome M."/>
            <person name="Kawano M."/>
            <person name="Matsumura H."/>
            <person name="Kusagawa S."/>
            <person name="Komada H."/>
            <person name="Nishio M."/>
            <person name="Ito Y."/>
        </authorList>
    </citation>
    <scope>NUCLEOTIDE SEQUENCE [LARGE SCALE GENOMIC DNA]</scope>
    <source>
        <strain evidence="8">Toshiba/Chanock</strain>
    </source>
</reference>
<reference evidence="8" key="2">
    <citation type="journal article" date="1993" name="J. Gen. Virol.">
        <title>Sequence determination of the P gene of simian virus 41: presence of irregular deletions near the RNA-editing site of paramyxoviruses.</title>
        <authorList>
            <person name="Kawano M."/>
            <person name="Tsurudome M."/>
            <person name="Oki N."/>
            <person name="Nishio M."/>
            <person name="Komado H."/>
            <person name="Matsumura H."/>
            <person name="Kusagawa S."/>
            <person name="Ohta H."/>
            <person name="Ito Y."/>
        </authorList>
    </citation>
    <scope>NUCLEOTIDE SEQUENCE [LARGE SCALE GENOMIC DNA]</scope>
    <source>
        <strain evidence="8">Toshiba/Chanock</strain>
    </source>
</reference>
<evidence type="ECO:0000256" key="3">
    <source>
        <dbReference type="ARBA" id="ARBA00022495"/>
    </source>
</evidence>
<evidence type="ECO:0000256" key="2">
    <source>
        <dbReference type="ARBA" id="ARBA00020572"/>
    </source>
</evidence>
<evidence type="ECO:0000259" key="7">
    <source>
        <dbReference type="Pfam" id="PF14313"/>
    </source>
</evidence>
<keyword evidence="3" id="KW-0691">RNA editing</keyword>
<comment type="similarity">
    <text evidence="1">Belongs to the rubulavirus/avulavirus P protein family.</text>
</comment>
<sequence length="395" mass="41921">MAEEPTYTAEQVNDVVHAGLGTVDFFLSRPVDGQSSLGKGSVPPGITAVLTNAAELKAKTAAAAPVKPKRKKIQHMTPAYTIADNGDPNRLPANTPIANPLIPIERPPGRMTDLDLATGTVTQGTYKGVELAKAGKNALLTRFSSGPSLTDQASSKDPNFKRGGEKLTDATKADIGGSGASPGSETKLRFMSGAIQHVPQLLPLTASSPVLVEPAPIGAENVKEIIEILRGLDLRMQSLEGKVDKILATSATITALKNEVTSLKANVATVEGMMTTMKIMDPSTPTNVPVEKIRKNLKDTPVIISGPLSESHITEGSDMIVLDELARPSLSSTKKIVRRPEPKKDLTGMKLMLIQLANDCMGKPDQKAEIVAKIHAATREAQLLDIKRSIIKSAI</sequence>
<feature type="domain" description="Phosphoprotein P soyouz module" evidence="7">
    <location>
        <begin position="6"/>
        <end position="60"/>
    </location>
</feature>
<feature type="compositionally biased region" description="Basic and acidic residues" evidence="6">
    <location>
        <begin position="158"/>
        <end position="172"/>
    </location>
</feature>
<evidence type="ECO:0000256" key="1">
    <source>
        <dbReference type="ARBA" id="ARBA00009016"/>
    </source>
</evidence>
<evidence type="ECO:0000256" key="5">
    <source>
        <dbReference type="ARBA" id="ARBA00022953"/>
    </source>
</evidence>
<evidence type="ECO:0000313" key="9">
    <source>
        <dbReference type="Proteomes" id="UP000108270"/>
    </source>
</evidence>
<proteinExistence type="inferred from homology"/>
<keyword evidence="9" id="KW-1185">Reference proteome</keyword>
<evidence type="ECO:0000313" key="8">
    <source>
        <dbReference type="EMBL" id="CAA45572.2"/>
    </source>
</evidence>
<evidence type="ECO:0000256" key="6">
    <source>
        <dbReference type="SAM" id="MobiDB-lite"/>
    </source>
</evidence>
<dbReference type="GeneID" id="3159469"/>
<gene>
    <name evidence="8" type="primary">P-V gene</name>
</gene>
<dbReference type="SMR" id="Q5KU50"/>
<dbReference type="KEGG" id="vg:3159466"/>
<keyword evidence="4" id="KW-0597">Phosphoprotein</keyword>
<name>Q5KU50_SV41</name>
<dbReference type="RefSeq" id="YP_138505.1">
    <property type="nucleotide sequence ID" value="NC_006428.1"/>
</dbReference>
<protein>
    <recommendedName>
        <fullName evidence="2">Phosphoprotein</fullName>
    </recommendedName>
</protein>
<dbReference type="EMBL" id="X64275">
    <property type="protein sequence ID" value="CAA45572.2"/>
    <property type="molecule type" value="Genomic_RNA"/>
</dbReference>
<keyword evidence="5" id="KW-0693">Viral RNA replication</keyword>
<dbReference type="InterPro" id="IPR025909">
    <property type="entry name" value="Soyouz_module"/>
</dbReference>
<organismHost>
    <name type="scientific">Simiiformes</name>
    <dbReference type="NCBI Taxonomy" id="314293"/>
</organismHost>
<dbReference type="Pfam" id="PF03210">
    <property type="entry name" value="Paramyx_P_V_C"/>
    <property type="match status" value="1"/>
</dbReference>